<feature type="region of interest" description="Disordered" evidence="2">
    <location>
        <begin position="297"/>
        <end position="316"/>
    </location>
</feature>
<keyword evidence="4" id="KW-1185">Reference proteome</keyword>
<dbReference type="VEuPathDB" id="TrichDB:TVAG_120350"/>
<protein>
    <submittedName>
        <fullName evidence="3">Uncharacterized protein</fullName>
    </submittedName>
</protein>
<dbReference type="SMR" id="A2D7I0"/>
<feature type="coiled-coil region" evidence="1">
    <location>
        <begin position="117"/>
        <end position="179"/>
    </location>
</feature>
<reference evidence="3" key="1">
    <citation type="submission" date="2006-10" db="EMBL/GenBank/DDBJ databases">
        <authorList>
            <person name="Amadeo P."/>
            <person name="Zhao Q."/>
            <person name="Wortman J."/>
            <person name="Fraser-Liggett C."/>
            <person name="Carlton J."/>
        </authorList>
    </citation>
    <scope>NUCLEOTIDE SEQUENCE</scope>
    <source>
        <strain evidence="3">G3</strain>
    </source>
</reference>
<evidence type="ECO:0000256" key="2">
    <source>
        <dbReference type="SAM" id="MobiDB-lite"/>
    </source>
</evidence>
<feature type="region of interest" description="Disordered" evidence="2">
    <location>
        <begin position="216"/>
        <end position="247"/>
    </location>
</feature>
<dbReference type="VEuPathDB" id="TrichDB:TVAGG3_0993380"/>
<name>A2D7I0_TRIV3</name>
<gene>
    <name evidence="3" type="ORF">TVAG_120350</name>
</gene>
<keyword evidence="1" id="KW-0175">Coiled coil</keyword>
<proteinExistence type="predicted"/>
<dbReference type="Proteomes" id="UP000001542">
    <property type="component" value="Unassembled WGS sequence"/>
</dbReference>
<dbReference type="KEGG" id="tva:4720663"/>
<dbReference type="AlphaFoldDB" id="A2D7I0"/>
<accession>A2D7I0</accession>
<sequence length="316" mass="36539">MSIGSYQEHANNIDKYLANKTFYNMFKKDDICRILDHMRVTIDQACLLLEQSKGKLTPLELFETLQHWKINFGWNADKAAKISLLLSDLLKAPFFNEYIRYFLKRIVESYEDTAKDAKKKSKTNKKVTQENEQLKRQHQIDAMQMQSYEQIHKTNIENLLNLQAEIVAVKEREQKLSKLVESKDYEIARLRVLIGNSSDENEGIKKILANTSNEIEQSKSFSTHQEIQSPNQTKSSKNAKNSDNLDPSLKAQLTSEISFLNNELVKSLTELTKYKVLFQAQNAELENLKAQLNKVDENQTDDKFNDEEIDVLPTSP</sequence>
<dbReference type="EMBL" id="DS113177">
    <property type="protein sequence ID" value="EAY23697.1"/>
    <property type="molecule type" value="Genomic_DNA"/>
</dbReference>
<dbReference type="InParanoid" id="A2D7I0"/>
<evidence type="ECO:0000313" key="3">
    <source>
        <dbReference type="EMBL" id="EAY23697.1"/>
    </source>
</evidence>
<evidence type="ECO:0000256" key="1">
    <source>
        <dbReference type="SAM" id="Coils"/>
    </source>
</evidence>
<reference evidence="3" key="2">
    <citation type="journal article" date="2007" name="Science">
        <title>Draft genome sequence of the sexually transmitted pathogen Trichomonas vaginalis.</title>
        <authorList>
            <person name="Carlton J.M."/>
            <person name="Hirt R.P."/>
            <person name="Silva J.C."/>
            <person name="Delcher A.L."/>
            <person name="Schatz M."/>
            <person name="Zhao Q."/>
            <person name="Wortman J.R."/>
            <person name="Bidwell S.L."/>
            <person name="Alsmark U.C.M."/>
            <person name="Besteiro S."/>
            <person name="Sicheritz-Ponten T."/>
            <person name="Noel C.J."/>
            <person name="Dacks J.B."/>
            <person name="Foster P.G."/>
            <person name="Simillion C."/>
            <person name="Van de Peer Y."/>
            <person name="Miranda-Saavedra D."/>
            <person name="Barton G.J."/>
            <person name="Westrop G.D."/>
            <person name="Mueller S."/>
            <person name="Dessi D."/>
            <person name="Fiori P.L."/>
            <person name="Ren Q."/>
            <person name="Paulsen I."/>
            <person name="Zhang H."/>
            <person name="Bastida-Corcuera F.D."/>
            <person name="Simoes-Barbosa A."/>
            <person name="Brown M.T."/>
            <person name="Hayes R.D."/>
            <person name="Mukherjee M."/>
            <person name="Okumura C.Y."/>
            <person name="Schneider R."/>
            <person name="Smith A.J."/>
            <person name="Vanacova S."/>
            <person name="Villalvazo M."/>
            <person name="Haas B.J."/>
            <person name="Pertea M."/>
            <person name="Feldblyum T.V."/>
            <person name="Utterback T.R."/>
            <person name="Shu C.L."/>
            <person name="Osoegawa K."/>
            <person name="de Jong P.J."/>
            <person name="Hrdy I."/>
            <person name="Horvathova L."/>
            <person name="Zubacova Z."/>
            <person name="Dolezal P."/>
            <person name="Malik S.B."/>
            <person name="Logsdon J.M. Jr."/>
            <person name="Henze K."/>
            <person name="Gupta A."/>
            <person name="Wang C.C."/>
            <person name="Dunne R.L."/>
            <person name="Upcroft J.A."/>
            <person name="Upcroft P."/>
            <person name="White O."/>
            <person name="Salzberg S.L."/>
            <person name="Tang P."/>
            <person name="Chiu C.-H."/>
            <person name="Lee Y.-S."/>
            <person name="Embley T.M."/>
            <person name="Coombs G.H."/>
            <person name="Mottram J.C."/>
            <person name="Tachezy J."/>
            <person name="Fraser-Liggett C.M."/>
            <person name="Johnson P.J."/>
        </authorList>
    </citation>
    <scope>NUCLEOTIDE SEQUENCE [LARGE SCALE GENOMIC DNA]</scope>
    <source>
        <strain evidence="3">G3</strain>
    </source>
</reference>
<evidence type="ECO:0000313" key="4">
    <source>
        <dbReference type="Proteomes" id="UP000001542"/>
    </source>
</evidence>
<organism evidence="3 4">
    <name type="scientific">Trichomonas vaginalis (strain ATCC PRA-98 / G3)</name>
    <dbReference type="NCBI Taxonomy" id="412133"/>
    <lineage>
        <taxon>Eukaryota</taxon>
        <taxon>Metamonada</taxon>
        <taxon>Parabasalia</taxon>
        <taxon>Trichomonadida</taxon>
        <taxon>Trichomonadidae</taxon>
        <taxon>Trichomonas</taxon>
    </lineage>
</organism>
<dbReference type="RefSeq" id="XP_001276945.1">
    <property type="nucleotide sequence ID" value="XM_001276944.1"/>
</dbReference>